<dbReference type="AlphaFoldDB" id="A0A5D3YHZ7"/>
<feature type="domain" description="CusB-like beta-barrel" evidence="6">
    <location>
        <begin position="214"/>
        <end position="290"/>
    </location>
</feature>
<dbReference type="Gene3D" id="2.40.420.20">
    <property type="match status" value="1"/>
</dbReference>
<evidence type="ECO:0000313" key="7">
    <source>
        <dbReference type="EMBL" id="TYP92149.1"/>
    </source>
</evidence>
<gene>
    <name evidence="7" type="ORF">LX73_2399</name>
</gene>
<keyword evidence="8" id="KW-1185">Reference proteome</keyword>
<protein>
    <submittedName>
        <fullName evidence="7">RND family efflux transporter, MFP subunit</fullName>
    </submittedName>
</protein>
<feature type="domain" description="Multidrug resistance protein MdtA-like barrel-sandwich hybrid" evidence="5">
    <location>
        <begin position="68"/>
        <end position="202"/>
    </location>
</feature>
<evidence type="ECO:0000259" key="6">
    <source>
        <dbReference type="Pfam" id="PF25954"/>
    </source>
</evidence>
<evidence type="ECO:0000256" key="2">
    <source>
        <dbReference type="SAM" id="Coils"/>
    </source>
</evidence>
<dbReference type="PANTHER" id="PTHR30469:SF15">
    <property type="entry name" value="HLYD FAMILY OF SECRETION PROTEINS"/>
    <property type="match status" value="1"/>
</dbReference>
<dbReference type="Gene3D" id="1.10.287.470">
    <property type="entry name" value="Helix hairpin bin"/>
    <property type="match status" value="1"/>
</dbReference>
<reference evidence="7 8" key="1">
    <citation type="submission" date="2019-07" db="EMBL/GenBank/DDBJ databases">
        <title>Genomic Encyclopedia of Archaeal and Bacterial Type Strains, Phase II (KMG-II): from individual species to whole genera.</title>
        <authorList>
            <person name="Goeker M."/>
        </authorList>
    </citation>
    <scope>NUCLEOTIDE SEQUENCE [LARGE SCALE GENOMIC DNA]</scope>
    <source>
        <strain evidence="7 8">DSM 21935</strain>
    </source>
</reference>
<dbReference type="NCBIfam" id="TIGR01730">
    <property type="entry name" value="RND_mfp"/>
    <property type="match status" value="1"/>
</dbReference>
<proteinExistence type="inferred from homology"/>
<dbReference type="InterPro" id="IPR058624">
    <property type="entry name" value="MdtA-like_HH"/>
</dbReference>
<dbReference type="Pfam" id="PF25876">
    <property type="entry name" value="HH_MFP_RND"/>
    <property type="match status" value="1"/>
</dbReference>
<evidence type="ECO:0000259" key="4">
    <source>
        <dbReference type="Pfam" id="PF25876"/>
    </source>
</evidence>
<dbReference type="GO" id="GO:1990281">
    <property type="term" value="C:efflux pump complex"/>
    <property type="evidence" value="ECO:0007669"/>
    <property type="project" value="TreeGrafter"/>
</dbReference>
<feature type="domain" description="Multidrug resistance protein MdtA-like alpha-helical hairpin" evidence="4">
    <location>
        <begin position="107"/>
        <end position="175"/>
    </location>
</feature>
<dbReference type="OrthoDB" id="9806939at2"/>
<evidence type="ECO:0000259" key="5">
    <source>
        <dbReference type="Pfam" id="PF25917"/>
    </source>
</evidence>
<dbReference type="InterPro" id="IPR006143">
    <property type="entry name" value="RND_pump_MFP"/>
</dbReference>
<dbReference type="InterPro" id="IPR058625">
    <property type="entry name" value="MdtA-like_BSH"/>
</dbReference>
<dbReference type="SUPFAM" id="SSF111369">
    <property type="entry name" value="HlyD-like secretion proteins"/>
    <property type="match status" value="1"/>
</dbReference>
<keyword evidence="2" id="KW-0175">Coiled coil</keyword>
<evidence type="ECO:0000256" key="1">
    <source>
        <dbReference type="ARBA" id="ARBA00009477"/>
    </source>
</evidence>
<dbReference type="Gene3D" id="2.40.50.100">
    <property type="match status" value="1"/>
</dbReference>
<organism evidence="7 8">
    <name type="scientific">Fodinibius salinus</name>
    <dbReference type="NCBI Taxonomy" id="860790"/>
    <lineage>
        <taxon>Bacteria</taxon>
        <taxon>Pseudomonadati</taxon>
        <taxon>Balneolota</taxon>
        <taxon>Balneolia</taxon>
        <taxon>Balneolales</taxon>
        <taxon>Balneolaceae</taxon>
        <taxon>Fodinibius</taxon>
    </lineage>
</organism>
<dbReference type="Pfam" id="PF25954">
    <property type="entry name" value="Beta-barrel_RND_2"/>
    <property type="match status" value="1"/>
</dbReference>
<dbReference type="Pfam" id="PF25917">
    <property type="entry name" value="BSH_RND"/>
    <property type="match status" value="1"/>
</dbReference>
<comment type="similarity">
    <text evidence="1">Belongs to the membrane fusion protein (MFP) (TC 8.A.1) family.</text>
</comment>
<feature type="coiled-coil region" evidence="2">
    <location>
        <begin position="131"/>
        <end position="172"/>
    </location>
</feature>
<dbReference type="InterPro" id="IPR058792">
    <property type="entry name" value="Beta-barrel_RND_2"/>
</dbReference>
<comment type="caution">
    <text evidence="7">The sequence shown here is derived from an EMBL/GenBank/DDBJ whole genome shotgun (WGS) entry which is preliminary data.</text>
</comment>
<dbReference type="RefSeq" id="WP_148899707.1">
    <property type="nucleotide sequence ID" value="NZ_VNHY01000004.1"/>
</dbReference>
<feature type="chain" id="PRO_5022994726" evidence="3">
    <location>
        <begin position="28"/>
        <end position="364"/>
    </location>
</feature>
<dbReference type="Gene3D" id="2.40.30.170">
    <property type="match status" value="1"/>
</dbReference>
<evidence type="ECO:0000313" key="8">
    <source>
        <dbReference type="Proteomes" id="UP000324595"/>
    </source>
</evidence>
<feature type="signal peptide" evidence="3">
    <location>
        <begin position="1"/>
        <end position="27"/>
    </location>
</feature>
<dbReference type="GO" id="GO:0015562">
    <property type="term" value="F:efflux transmembrane transporter activity"/>
    <property type="evidence" value="ECO:0007669"/>
    <property type="project" value="TreeGrafter"/>
</dbReference>
<dbReference type="PROSITE" id="PS51257">
    <property type="entry name" value="PROKAR_LIPOPROTEIN"/>
    <property type="match status" value="1"/>
</dbReference>
<accession>A0A5D3YHZ7</accession>
<sequence length="364" mass="40185">MKNKIMTKSGRLLSVLALLTIFGVSCSSSDESQLQQQKPIPVVTQQADYGQGATMNRYSGNVRSDRSINMSTKVMGRITELDVEEGDFVKKGKVLVRIKDDNLKAQKNQVQAQLIQARAGLKNTETNYNRIKALHEQNSATQKELDDISTKYEMAKAKVQTLESKLQEVEDMLEYTTLTAPFDGYVVSKRFSEGDMAAPGQPIITFEQDNMLKVNITVPESDIALFTLNDTVSVDVKAVGYQNTKGIVTNINQSGNRGSRQFAVEVALPKLDKSSGVKSGMFAEVTIRSARNRTITVPQSAIIERGQLTGLYTLNNESEVVLRWVRLGDYTGSQVEVLSGLGPGEQYIAQVDRPFTEGQKVTVQ</sequence>
<evidence type="ECO:0000256" key="3">
    <source>
        <dbReference type="SAM" id="SignalP"/>
    </source>
</evidence>
<dbReference type="Proteomes" id="UP000324595">
    <property type="component" value="Unassembled WGS sequence"/>
</dbReference>
<name>A0A5D3YHZ7_9BACT</name>
<dbReference type="EMBL" id="VNHY01000004">
    <property type="protein sequence ID" value="TYP92149.1"/>
    <property type="molecule type" value="Genomic_DNA"/>
</dbReference>
<keyword evidence="3" id="KW-0732">Signal</keyword>
<dbReference type="PANTHER" id="PTHR30469">
    <property type="entry name" value="MULTIDRUG RESISTANCE PROTEIN MDTA"/>
    <property type="match status" value="1"/>
</dbReference>